<evidence type="ECO:0000256" key="3">
    <source>
        <dbReference type="SAM" id="MobiDB-lite"/>
    </source>
</evidence>
<dbReference type="GO" id="GO:0005737">
    <property type="term" value="C:cytoplasm"/>
    <property type="evidence" value="ECO:0007669"/>
    <property type="project" value="TreeGrafter"/>
</dbReference>
<evidence type="ECO:0000256" key="2">
    <source>
        <dbReference type="PROSITE-ProRule" id="PRU00176"/>
    </source>
</evidence>
<dbReference type="SUPFAM" id="SSF54928">
    <property type="entry name" value="RNA-binding domain, RBD"/>
    <property type="match status" value="1"/>
</dbReference>
<evidence type="ECO:0000313" key="5">
    <source>
        <dbReference type="EMBL" id="CAE0368098.1"/>
    </source>
</evidence>
<feature type="compositionally biased region" description="Basic and acidic residues" evidence="3">
    <location>
        <begin position="1"/>
        <end position="42"/>
    </location>
</feature>
<feature type="domain" description="RRM" evidence="4">
    <location>
        <begin position="172"/>
        <end position="245"/>
    </location>
</feature>
<sequence length="245" mass="29251">MDEHSYSPKDETEYDHRPLRRESKDDEYRNEEEQHEKKRLAEDDAPQDAHPPPDKQIRKEESDDREAKRTVYFGNLNFQTDRNFLERELSKFGEIKDILIPLDDNGRRRGFAFVTFTDDHAAHECTKELDDQEFDGRRIRCNIARPRTGGGSRRGPERYGERQRDHRRPRSGRIIVSGLPDDIRERELDDLYYRCGRIAYIEIFRNRGRLEAIVAFDDIRDAEYACRQTDGMRFEKQRLRVDLDN</sequence>
<dbReference type="InterPro" id="IPR050374">
    <property type="entry name" value="RRT5_SRSF_SR"/>
</dbReference>
<dbReference type="InterPro" id="IPR012677">
    <property type="entry name" value="Nucleotide-bd_a/b_plait_sf"/>
</dbReference>
<dbReference type="InterPro" id="IPR000504">
    <property type="entry name" value="RRM_dom"/>
</dbReference>
<organism evidence="5">
    <name type="scientific">Aureoumbra lagunensis</name>
    <dbReference type="NCBI Taxonomy" id="44058"/>
    <lineage>
        <taxon>Eukaryota</taxon>
        <taxon>Sar</taxon>
        <taxon>Stramenopiles</taxon>
        <taxon>Ochrophyta</taxon>
        <taxon>Pelagophyceae</taxon>
        <taxon>Pelagomonadales</taxon>
        <taxon>Aureoumbra</taxon>
    </lineage>
</organism>
<reference evidence="5" key="1">
    <citation type="submission" date="2021-01" db="EMBL/GenBank/DDBJ databases">
        <authorList>
            <person name="Corre E."/>
            <person name="Pelletier E."/>
            <person name="Niang G."/>
            <person name="Scheremetjew M."/>
            <person name="Finn R."/>
            <person name="Kale V."/>
            <person name="Holt S."/>
            <person name="Cochrane G."/>
            <person name="Meng A."/>
            <person name="Brown T."/>
            <person name="Cohen L."/>
        </authorList>
    </citation>
    <scope>NUCLEOTIDE SEQUENCE</scope>
    <source>
        <strain evidence="5">CCMP1510</strain>
    </source>
</reference>
<feature type="region of interest" description="Disordered" evidence="3">
    <location>
        <begin position="145"/>
        <end position="170"/>
    </location>
</feature>
<keyword evidence="1 2" id="KW-0694">RNA-binding</keyword>
<dbReference type="AlphaFoldDB" id="A0A7S3NN27"/>
<dbReference type="SMART" id="SM00360">
    <property type="entry name" value="RRM"/>
    <property type="match status" value="2"/>
</dbReference>
<dbReference type="Pfam" id="PF00076">
    <property type="entry name" value="RRM_1"/>
    <property type="match status" value="2"/>
</dbReference>
<feature type="region of interest" description="Disordered" evidence="3">
    <location>
        <begin position="1"/>
        <end position="66"/>
    </location>
</feature>
<dbReference type="GO" id="GO:0005634">
    <property type="term" value="C:nucleus"/>
    <property type="evidence" value="ECO:0007669"/>
    <property type="project" value="TreeGrafter"/>
</dbReference>
<protein>
    <recommendedName>
        <fullName evidence="4">RRM domain-containing protein</fullName>
    </recommendedName>
</protein>
<gene>
    <name evidence="5" type="ORF">ALAG00032_LOCUS8859</name>
</gene>
<dbReference type="PROSITE" id="PS50102">
    <property type="entry name" value="RRM"/>
    <property type="match status" value="2"/>
</dbReference>
<feature type="compositionally biased region" description="Basic and acidic residues" evidence="3">
    <location>
        <begin position="154"/>
        <end position="164"/>
    </location>
</feature>
<dbReference type="EMBL" id="HBIJ01013081">
    <property type="protein sequence ID" value="CAE0368098.1"/>
    <property type="molecule type" value="Transcribed_RNA"/>
</dbReference>
<dbReference type="InterPro" id="IPR035979">
    <property type="entry name" value="RBD_domain_sf"/>
</dbReference>
<evidence type="ECO:0000256" key="1">
    <source>
        <dbReference type="ARBA" id="ARBA00022884"/>
    </source>
</evidence>
<evidence type="ECO:0000259" key="4">
    <source>
        <dbReference type="PROSITE" id="PS50102"/>
    </source>
</evidence>
<feature type="compositionally biased region" description="Basic and acidic residues" evidence="3">
    <location>
        <begin position="51"/>
        <end position="66"/>
    </location>
</feature>
<accession>A0A7S3NN27</accession>
<dbReference type="CDD" id="cd00590">
    <property type="entry name" value="RRM_SF"/>
    <property type="match status" value="1"/>
</dbReference>
<dbReference type="GO" id="GO:0003729">
    <property type="term" value="F:mRNA binding"/>
    <property type="evidence" value="ECO:0007669"/>
    <property type="project" value="TreeGrafter"/>
</dbReference>
<proteinExistence type="predicted"/>
<name>A0A7S3NN27_9STRA</name>
<dbReference type="Gene3D" id="3.30.70.330">
    <property type="match status" value="2"/>
</dbReference>
<dbReference type="PANTHER" id="PTHR23003">
    <property type="entry name" value="RNA RECOGNITION MOTIF RRM DOMAIN CONTAINING PROTEIN"/>
    <property type="match status" value="1"/>
</dbReference>
<feature type="domain" description="RRM" evidence="4">
    <location>
        <begin position="69"/>
        <end position="146"/>
    </location>
</feature>